<evidence type="ECO:0000313" key="3">
    <source>
        <dbReference type="Proteomes" id="UP001232343"/>
    </source>
</evidence>
<feature type="transmembrane region" description="Helical" evidence="1">
    <location>
        <begin position="18"/>
        <end position="35"/>
    </location>
</feature>
<dbReference type="RefSeq" id="WP_244680758.1">
    <property type="nucleotide sequence ID" value="NZ_JALIRM010000002.1"/>
</dbReference>
<sequence>MEEVTENHAPPIKRWKSILFTIFALLFALGGLILLESLQEGLLPWVTIGCPGCASDSAYNLENYRWFGAEHGALVGILFSGSLIALLWKSWMKPLLLQFYILGHIIFIGSFYLIGTENPDAVPFINLIFLVPLLILALTYPGTNLWKNMFKKADYHRPLLLLTLIAFILMAPTMWSQLHSQLNVVSEFSQYNRWAESVQLFFIMILASILASTRKPGWRELTLLIGIAYLFLGVAAVTVPDQEGSWGMYGGILSILGGIGYIGIATNRFNGKGRTSNY</sequence>
<dbReference type="Proteomes" id="UP001232343">
    <property type="component" value="Unassembled WGS sequence"/>
</dbReference>
<feature type="transmembrane region" description="Helical" evidence="1">
    <location>
        <begin position="121"/>
        <end position="138"/>
    </location>
</feature>
<feature type="transmembrane region" description="Helical" evidence="1">
    <location>
        <begin position="246"/>
        <end position="264"/>
    </location>
</feature>
<feature type="transmembrane region" description="Helical" evidence="1">
    <location>
        <begin position="95"/>
        <end position="115"/>
    </location>
</feature>
<keyword evidence="3" id="KW-1185">Reference proteome</keyword>
<gene>
    <name evidence="2" type="ORF">J2S14_001521</name>
</gene>
<feature type="transmembrane region" description="Helical" evidence="1">
    <location>
        <begin position="221"/>
        <end position="240"/>
    </location>
</feature>
<accession>A0ABU0D2T7</accession>
<keyword evidence="1" id="KW-0472">Membrane</keyword>
<feature type="transmembrane region" description="Helical" evidence="1">
    <location>
        <begin position="71"/>
        <end position="88"/>
    </location>
</feature>
<keyword evidence="1" id="KW-1133">Transmembrane helix</keyword>
<keyword evidence="1" id="KW-0812">Transmembrane</keyword>
<feature type="transmembrane region" description="Helical" evidence="1">
    <location>
        <begin position="159"/>
        <end position="178"/>
    </location>
</feature>
<feature type="transmembrane region" description="Helical" evidence="1">
    <location>
        <begin position="198"/>
        <end position="214"/>
    </location>
</feature>
<evidence type="ECO:0000256" key="1">
    <source>
        <dbReference type="SAM" id="Phobius"/>
    </source>
</evidence>
<dbReference type="EMBL" id="JAUSUO010000002">
    <property type="protein sequence ID" value="MDQ0342709.1"/>
    <property type="molecule type" value="Genomic_DNA"/>
</dbReference>
<proteinExistence type="predicted"/>
<evidence type="ECO:0000313" key="2">
    <source>
        <dbReference type="EMBL" id="MDQ0342709.1"/>
    </source>
</evidence>
<name>A0ABU0D2T7_9BACI</name>
<organism evidence="2 3">
    <name type="scientific">Lederbergia wuyishanensis</name>
    <dbReference type="NCBI Taxonomy" id="1347903"/>
    <lineage>
        <taxon>Bacteria</taxon>
        <taxon>Bacillati</taxon>
        <taxon>Bacillota</taxon>
        <taxon>Bacilli</taxon>
        <taxon>Bacillales</taxon>
        <taxon>Bacillaceae</taxon>
        <taxon>Lederbergia</taxon>
    </lineage>
</organism>
<comment type="caution">
    <text evidence="2">The sequence shown here is derived from an EMBL/GenBank/DDBJ whole genome shotgun (WGS) entry which is preliminary data.</text>
</comment>
<protein>
    <submittedName>
        <fullName evidence="2">Preprotein translocase subunit Sss1</fullName>
    </submittedName>
</protein>
<reference evidence="2 3" key="1">
    <citation type="submission" date="2023-07" db="EMBL/GenBank/DDBJ databases">
        <title>Genomic Encyclopedia of Type Strains, Phase IV (KMG-IV): sequencing the most valuable type-strain genomes for metagenomic binning, comparative biology and taxonomic classification.</title>
        <authorList>
            <person name="Goeker M."/>
        </authorList>
    </citation>
    <scope>NUCLEOTIDE SEQUENCE [LARGE SCALE GENOMIC DNA]</scope>
    <source>
        <strain evidence="2 3">DSM 27848</strain>
    </source>
</reference>